<name>A0A7V1I4G8_DESA2</name>
<dbReference type="Proteomes" id="UP000886268">
    <property type="component" value="Unassembled WGS sequence"/>
</dbReference>
<accession>A0A7V1I4G8</accession>
<proteinExistence type="predicted"/>
<protein>
    <recommendedName>
        <fullName evidence="2">Cthe-2314-like HEPN domain-containing protein</fullName>
    </recommendedName>
</protein>
<sequence length="245" mass="28919">MNLPEQTNKILRAKPKPFHALGENTYELNFMLYHLNTRMQLMEKSEPSKIDPKTYSEARIFLKSAYIFYRILLDTVAAVIEYFYKKNERINLPSSFYGLISKQRKKQLPDELSNAIQQTLSWFPDFKSRRDDLVHNYQSFLILFQKDPKGETALDHTYLNSSKIPSGKNLGNIREYVGFLLKCYQELIDSLLNLFDLKFQDWYGIVIGHNSRTETILEGLTGYMLWWASIYGKYQNSNMQIKYED</sequence>
<evidence type="ECO:0008006" key="2">
    <source>
        <dbReference type="Google" id="ProtNLM"/>
    </source>
</evidence>
<dbReference type="AlphaFoldDB" id="A0A7V1I4G8"/>
<reference evidence="1" key="1">
    <citation type="journal article" date="2020" name="mSystems">
        <title>Genome- and Community-Level Interaction Insights into Carbon Utilization and Element Cycling Functions of Hydrothermarchaeota in Hydrothermal Sediment.</title>
        <authorList>
            <person name="Zhou Z."/>
            <person name="Liu Y."/>
            <person name="Xu W."/>
            <person name="Pan J."/>
            <person name="Luo Z.H."/>
            <person name="Li M."/>
        </authorList>
    </citation>
    <scope>NUCLEOTIDE SEQUENCE [LARGE SCALE GENOMIC DNA]</scope>
    <source>
        <strain evidence="1">HyVt-45</strain>
    </source>
</reference>
<dbReference type="EMBL" id="DRKW01000140">
    <property type="protein sequence ID" value="HEB74060.1"/>
    <property type="molecule type" value="Genomic_DNA"/>
</dbReference>
<comment type="caution">
    <text evidence="1">The sequence shown here is derived from an EMBL/GenBank/DDBJ whole genome shotgun (WGS) entry which is preliminary data.</text>
</comment>
<gene>
    <name evidence="1" type="ORF">ENJ03_02430</name>
</gene>
<evidence type="ECO:0000313" key="1">
    <source>
        <dbReference type="EMBL" id="HEB74060.1"/>
    </source>
</evidence>
<organism evidence="1">
    <name type="scientific">Desulfofervidus auxilii</name>
    <dbReference type="NCBI Taxonomy" id="1621989"/>
    <lineage>
        <taxon>Bacteria</taxon>
        <taxon>Pseudomonadati</taxon>
        <taxon>Thermodesulfobacteriota</taxon>
        <taxon>Candidatus Desulfofervidia</taxon>
        <taxon>Candidatus Desulfofervidales</taxon>
        <taxon>Candidatus Desulfofervidaceae</taxon>
        <taxon>Candidatus Desulfofervidus</taxon>
    </lineage>
</organism>